<dbReference type="GO" id="GO:0032590">
    <property type="term" value="C:dendrite membrane"/>
    <property type="evidence" value="ECO:0007669"/>
    <property type="project" value="TreeGrafter"/>
</dbReference>
<dbReference type="InterPro" id="IPR003974">
    <property type="entry name" value="K_chnl_volt-dep_Kv3"/>
</dbReference>
<dbReference type="GO" id="GO:0008076">
    <property type="term" value="C:voltage-gated potassium channel complex"/>
    <property type="evidence" value="ECO:0007669"/>
    <property type="project" value="InterPro"/>
</dbReference>
<dbReference type="OrthoDB" id="415460at2759"/>
<keyword evidence="11" id="KW-0407">Ion channel</keyword>
<organism evidence="15 16">
    <name type="scientific">Patiria miniata</name>
    <name type="common">Bat star</name>
    <name type="synonym">Asterina miniata</name>
    <dbReference type="NCBI Taxonomy" id="46514"/>
    <lineage>
        <taxon>Eukaryota</taxon>
        <taxon>Metazoa</taxon>
        <taxon>Echinodermata</taxon>
        <taxon>Eleutherozoa</taxon>
        <taxon>Asterozoa</taxon>
        <taxon>Asteroidea</taxon>
        <taxon>Valvatacea</taxon>
        <taxon>Valvatida</taxon>
        <taxon>Asterinidae</taxon>
        <taxon>Patiria</taxon>
    </lineage>
</organism>
<dbReference type="GO" id="GO:0032809">
    <property type="term" value="C:neuronal cell body membrane"/>
    <property type="evidence" value="ECO:0007669"/>
    <property type="project" value="TreeGrafter"/>
</dbReference>
<dbReference type="GO" id="GO:0051260">
    <property type="term" value="P:protein homooligomerization"/>
    <property type="evidence" value="ECO:0007669"/>
    <property type="project" value="InterPro"/>
</dbReference>
<dbReference type="FunFam" id="1.20.120.350:FF:000074">
    <property type="entry name" value="SHaW family of potassium channels"/>
    <property type="match status" value="1"/>
</dbReference>
<name>A0A914BGW0_PATMI</name>
<dbReference type="SUPFAM" id="SSF81324">
    <property type="entry name" value="Voltage-gated potassium channels"/>
    <property type="match status" value="1"/>
</dbReference>
<dbReference type="GO" id="GO:0045211">
    <property type="term" value="C:postsynaptic membrane"/>
    <property type="evidence" value="ECO:0007669"/>
    <property type="project" value="TreeGrafter"/>
</dbReference>
<evidence type="ECO:0000256" key="5">
    <source>
        <dbReference type="ARBA" id="ARBA00022826"/>
    </source>
</evidence>
<sequence>MLPRMSISMERVKGEPEVDTEGEGNERLTSAHPSLRPNGPTSQDNKVRINVGGVRHETYKSTLKNIPDTRLAWLAQSTATNSTDYDPVTGEFFFDRHPRMFDAVLNYYRIGKLHAPRDVCGPAFEEELQFWGIDEKQIEACCWSYHTEHRDAQETLAKLNGPNFEKSDSEEEEDVARIFGIEEEYETSKKTWYRRYQPRIWAMLDEPYSSRAAKVFAFMSLLFVVLSITTFCLETMANFRTIVNDTDTGQEIVETHISLFITEAVCVTFFTVELVVRFMFCPNKLRFFITVENIIDIMAVIPFYVDLGERINGEQTLQFWNDFLSFLRIVRIFRIFKLARHLSGLKILVHTVRASAKELLLMIVFVTLVTLVSASLIYYAEKWTKNIDDDNDFTDIPVGFWWVVVTITTVGYGDVVPRSWLGRVIGACTAIIGVLTLALPIPVIVNNFSLYYTHAQASQKLPKKRKRALVGAADVLKTHGNHMASSSISGYSTQSTNEYDTNSLRSEDSCLRTVSGVVTANGSVKTASSAVGEKTQISVYFTDEVGDSPSRARSPFSPSHGGAGKLSPSQQRRLGKRASLMPSGHAGVGRRESFAPNGAANRQNGRSRSLAAGPLRPPPRRRSLLPSMTEVDM</sequence>
<feature type="domain" description="BTB" evidence="14">
    <location>
        <begin position="45"/>
        <end position="149"/>
    </location>
</feature>
<dbReference type="InterPro" id="IPR003968">
    <property type="entry name" value="K_chnl_volt-dep_Kv"/>
</dbReference>
<dbReference type="GeneID" id="119742592"/>
<dbReference type="FunFam" id="3.30.710.10:FF:000002">
    <property type="entry name" value="Potassium voltage-gated channel subfamily C member 2"/>
    <property type="match status" value="1"/>
</dbReference>
<keyword evidence="9" id="KW-0406">Ion transport</keyword>
<keyword evidence="16" id="KW-1185">Reference proteome</keyword>
<keyword evidence="8 13" id="KW-1133">Transmembrane helix</keyword>
<dbReference type="PANTHER" id="PTHR11537:SF252">
    <property type="entry name" value="POTASSIUM VOLTAGE-GATED CHANNEL PROTEIN SHAW"/>
    <property type="match status" value="1"/>
</dbReference>
<evidence type="ECO:0000256" key="7">
    <source>
        <dbReference type="ARBA" id="ARBA00022958"/>
    </source>
</evidence>
<dbReference type="InterPro" id="IPR027359">
    <property type="entry name" value="Volt_channel_dom_sf"/>
</dbReference>
<dbReference type="InterPro" id="IPR003131">
    <property type="entry name" value="T1-type_BTB"/>
</dbReference>
<evidence type="ECO:0000313" key="15">
    <source>
        <dbReference type="EnsemblMetazoa" id="XP_038074667.1"/>
    </source>
</evidence>
<dbReference type="Gene3D" id="3.30.710.10">
    <property type="entry name" value="Potassium Channel Kv1.1, Chain A"/>
    <property type="match status" value="1"/>
</dbReference>
<feature type="transmembrane region" description="Helical" evidence="13">
    <location>
        <begin position="359"/>
        <end position="379"/>
    </location>
</feature>
<protein>
    <recommendedName>
        <fullName evidence="14">BTB domain-containing protein</fullName>
    </recommendedName>
</protein>
<dbReference type="Pfam" id="PF02214">
    <property type="entry name" value="BTB_2"/>
    <property type="match status" value="1"/>
</dbReference>
<evidence type="ECO:0000256" key="1">
    <source>
        <dbReference type="ARBA" id="ARBA00004141"/>
    </source>
</evidence>
<dbReference type="InterPro" id="IPR028325">
    <property type="entry name" value="VG_K_chnl"/>
</dbReference>
<dbReference type="Proteomes" id="UP000887568">
    <property type="component" value="Unplaced"/>
</dbReference>
<accession>A0A914BGW0</accession>
<dbReference type="InterPro" id="IPR011333">
    <property type="entry name" value="SKP1/BTB/POZ_sf"/>
</dbReference>
<evidence type="ECO:0000256" key="6">
    <source>
        <dbReference type="ARBA" id="ARBA00022882"/>
    </source>
</evidence>
<evidence type="ECO:0000256" key="9">
    <source>
        <dbReference type="ARBA" id="ARBA00023065"/>
    </source>
</evidence>
<keyword evidence="3" id="KW-0633">Potassium transport</keyword>
<reference evidence="15" key="1">
    <citation type="submission" date="2022-11" db="UniProtKB">
        <authorList>
            <consortium name="EnsemblMetazoa"/>
        </authorList>
    </citation>
    <scope>IDENTIFICATION</scope>
</reference>
<keyword evidence="2" id="KW-0813">Transport</keyword>
<dbReference type="GO" id="GO:0001508">
    <property type="term" value="P:action potential"/>
    <property type="evidence" value="ECO:0007669"/>
    <property type="project" value="TreeGrafter"/>
</dbReference>
<feature type="transmembrane region" description="Helical" evidence="13">
    <location>
        <begin position="399"/>
        <end position="417"/>
    </location>
</feature>
<feature type="transmembrane region" description="Helical" evidence="13">
    <location>
        <begin position="215"/>
        <end position="237"/>
    </location>
</feature>
<evidence type="ECO:0000256" key="12">
    <source>
        <dbReference type="SAM" id="MobiDB-lite"/>
    </source>
</evidence>
<evidence type="ECO:0000256" key="10">
    <source>
        <dbReference type="ARBA" id="ARBA00023136"/>
    </source>
</evidence>
<dbReference type="FunFam" id="1.10.287.70:FF:000011">
    <property type="entry name" value="Potassium channel, voltage-gated Shaw-related subfamily C, member 4"/>
    <property type="match status" value="1"/>
</dbReference>
<dbReference type="PANTHER" id="PTHR11537">
    <property type="entry name" value="VOLTAGE-GATED POTASSIUM CHANNEL"/>
    <property type="match status" value="1"/>
</dbReference>
<keyword evidence="4 13" id="KW-0812">Transmembrane</keyword>
<dbReference type="RefSeq" id="XP_038074667.1">
    <property type="nucleotide sequence ID" value="XM_038218739.1"/>
</dbReference>
<dbReference type="AlphaFoldDB" id="A0A914BGW0"/>
<evidence type="ECO:0000256" key="8">
    <source>
        <dbReference type="ARBA" id="ARBA00022989"/>
    </source>
</evidence>
<feature type="transmembrane region" description="Helical" evidence="13">
    <location>
        <begin position="257"/>
        <end position="280"/>
    </location>
</feature>
<dbReference type="GO" id="GO:0043679">
    <property type="term" value="C:axon terminus"/>
    <property type="evidence" value="ECO:0007669"/>
    <property type="project" value="TreeGrafter"/>
</dbReference>
<feature type="compositionally biased region" description="Low complexity" evidence="12">
    <location>
        <begin position="548"/>
        <end position="559"/>
    </location>
</feature>
<dbReference type="SMART" id="SM00225">
    <property type="entry name" value="BTB"/>
    <property type="match status" value="1"/>
</dbReference>
<dbReference type="PRINTS" id="PR00169">
    <property type="entry name" value="KCHANNEL"/>
</dbReference>
<dbReference type="InterPro" id="IPR000210">
    <property type="entry name" value="BTB/POZ_dom"/>
</dbReference>
<evidence type="ECO:0000256" key="4">
    <source>
        <dbReference type="ARBA" id="ARBA00022692"/>
    </source>
</evidence>
<evidence type="ECO:0000256" key="13">
    <source>
        <dbReference type="SAM" id="Phobius"/>
    </source>
</evidence>
<feature type="region of interest" description="Disordered" evidence="12">
    <location>
        <begin position="542"/>
        <end position="633"/>
    </location>
</feature>
<proteinExistence type="predicted"/>
<keyword evidence="6" id="KW-0851">Voltage-gated channel</keyword>
<keyword evidence="10 13" id="KW-0472">Membrane</keyword>
<evidence type="ECO:0000313" key="16">
    <source>
        <dbReference type="Proteomes" id="UP000887568"/>
    </source>
</evidence>
<dbReference type="GO" id="GO:0005251">
    <property type="term" value="F:delayed rectifier potassium channel activity"/>
    <property type="evidence" value="ECO:0007669"/>
    <property type="project" value="TreeGrafter"/>
</dbReference>
<dbReference type="CDD" id="cd18379">
    <property type="entry name" value="BTB_POZ_Kv3_KCNC"/>
    <property type="match status" value="1"/>
</dbReference>
<dbReference type="PRINTS" id="PR01498">
    <property type="entry name" value="SHAWCHANNEL"/>
</dbReference>
<keyword evidence="7" id="KW-0630">Potassium</keyword>
<feature type="transmembrane region" description="Helical" evidence="13">
    <location>
        <begin position="424"/>
        <end position="445"/>
    </location>
</feature>
<dbReference type="Gene3D" id="1.20.120.350">
    <property type="entry name" value="Voltage-gated potassium channels. Chain C"/>
    <property type="match status" value="1"/>
</dbReference>
<evidence type="ECO:0000256" key="3">
    <source>
        <dbReference type="ARBA" id="ARBA00022538"/>
    </source>
</evidence>
<dbReference type="PRINTS" id="PR01491">
    <property type="entry name" value="KVCHANNEL"/>
</dbReference>
<dbReference type="OMA" id="KLLHYET"/>
<dbReference type="Pfam" id="PF00520">
    <property type="entry name" value="Ion_trans"/>
    <property type="match status" value="1"/>
</dbReference>
<feature type="region of interest" description="Disordered" evidence="12">
    <location>
        <begin position="1"/>
        <end position="46"/>
    </location>
</feature>
<dbReference type="InterPro" id="IPR005821">
    <property type="entry name" value="Ion_trans_dom"/>
</dbReference>
<dbReference type="SUPFAM" id="SSF54695">
    <property type="entry name" value="POZ domain"/>
    <property type="match status" value="1"/>
</dbReference>
<evidence type="ECO:0000256" key="2">
    <source>
        <dbReference type="ARBA" id="ARBA00022448"/>
    </source>
</evidence>
<evidence type="ECO:0000259" key="14">
    <source>
        <dbReference type="SMART" id="SM00225"/>
    </source>
</evidence>
<evidence type="ECO:0000256" key="11">
    <source>
        <dbReference type="ARBA" id="ARBA00023303"/>
    </source>
</evidence>
<dbReference type="Gene3D" id="1.10.287.70">
    <property type="match status" value="1"/>
</dbReference>
<dbReference type="GO" id="GO:0042734">
    <property type="term" value="C:presynaptic membrane"/>
    <property type="evidence" value="ECO:0007669"/>
    <property type="project" value="TreeGrafter"/>
</dbReference>
<comment type="subcellular location">
    <subcellularLocation>
        <location evidence="1">Membrane</location>
        <topology evidence="1">Multi-pass membrane protein</topology>
    </subcellularLocation>
</comment>
<keyword evidence="5" id="KW-0631">Potassium channel</keyword>
<dbReference type="EnsemblMetazoa" id="XM_038218739.1">
    <property type="protein sequence ID" value="XP_038074667.1"/>
    <property type="gene ID" value="LOC119742592"/>
</dbReference>